<feature type="domain" description="2Fe-2S ferredoxin-type" evidence="8">
    <location>
        <begin position="280"/>
        <end position="363"/>
    </location>
</feature>
<reference evidence="10 11" key="1">
    <citation type="submission" date="2024-10" db="EMBL/GenBank/DDBJ databases">
        <title>The Natural Products Discovery Center: Release of the First 8490 Sequenced Strains for Exploring Actinobacteria Biosynthetic Diversity.</title>
        <authorList>
            <person name="Kalkreuter E."/>
            <person name="Kautsar S.A."/>
            <person name="Yang D."/>
            <person name="Bader C.D."/>
            <person name="Teijaro C.N."/>
            <person name="Fluegel L."/>
            <person name="Davis C.M."/>
            <person name="Simpson J.R."/>
            <person name="Lauterbach L."/>
            <person name="Steele A.D."/>
            <person name="Gui C."/>
            <person name="Meng S."/>
            <person name="Li G."/>
            <person name="Viehrig K."/>
            <person name="Ye F."/>
            <person name="Su P."/>
            <person name="Kiefer A.F."/>
            <person name="Nichols A."/>
            <person name="Cepeda A.J."/>
            <person name="Yan W."/>
            <person name="Fan B."/>
            <person name="Jiang Y."/>
            <person name="Adhikari A."/>
            <person name="Zheng C.-J."/>
            <person name="Schuster L."/>
            <person name="Cowan T.M."/>
            <person name="Smanski M.J."/>
            <person name="Chevrette M.G."/>
            <person name="De Carvalho L.P.S."/>
            <person name="Shen B."/>
        </authorList>
    </citation>
    <scope>NUCLEOTIDE SEQUENCE [LARGE SCALE GENOMIC DNA]</scope>
    <source>
        <strain evidence="10 11">NPDC015755</strain>
    </source>
</reference>
<keyword evidence="3" id="KW-0001">2Fe-2S</keyword>
<dbReference type="SUPFAM" id="SSF54292">
    <property type="entry name" value="2Fe-2S ferredoxin-like"/>
    <property type="match status" value="1"/>
</dbReference>
<dbReference type="InterPro" id="IPR006058">
    <property type="entry name" value="2Fe2S_fd_BS"/>
</dbReference>
<dbReference type="PROSITE" id="PS51384">
    <property type="entry name" value="FAD_FR"/>
    <property type="match status" value="1"/>
</dbReference>
<dbReference type="InterPro" id="IPR001433">
    <property type="entry name" value="OxRdtase_FAD/NAD-bd"/>
</dbReference>
<dbReference type="SUPFAM" id="SSF52343">
    <property type="entry name" value="Ferredoxin reductase-like, C-terminal NADP-linked domain"/>
    <property type="match status" value="1"/>
</dbReference>
<dbReference type="InterPro" id="IPR012675">
    <property type="entry name" value="Beta-grasp_dom_sf"/>
</dbReference>
<dbReference type="InterPro" id="IPR017927">
    <property type="entry name" value="FAD-bd_FR_type"/>
</dbReference>
<protein>
    <submittedName>
        <fullName evidence="10">PDR/VanB family oxidoreductase</fullName>
    </submittedName>
</protein>
<dbReference type="InterPro" id="IPR001041">
    <property type="entry name" value="2Fe-2S_ferredoxin-type"/>
</dbReference>
<evidence type="ECO:0000256" key="1">
    <source>
        <dbReference type="ARBA" id="ARBA00001974"/>
    </source>
</evidence>
<evidence type="ECO:0000313" key="11">
    <source>
        <dbReference type="Proteomes" id="UP001603013"/>
    </source>
</evidence>
<gene>
    <name evidence="10" type="ORF">ACF05T_02250</name>
</gene>
<accession>A0ABW6Y5K1</accession>
<keyword evidence="11" id="KW-1185">Reference proteome</keyword>
<dbReference type="Gene3D" id="3.10.20.30">
    <property type="match status" value="1"/>
</dbReference>
<proteinExistence type="predicted"/>
<dbReference type="PRINTS" id="PR00409">
    <property type="entry name" value="PHDIOXRDTASE"/>
</dbReference>
<name>A0ABW6Y5K1_9ACTN</name>
<dbReference type="Pfam" id="PF00175">
    <property type="entry name" value="NAD_binding_1"/>
    <property type="match status" value="1"/>
</dbReference>
<evidence type="ECO:0000259" key="9">
    <source>
        <dbReference type="PROSITE" id="PS51384"/>
    </source>
</evidence>
<evidence type="ECO:0000259" key="8">
    <source>
        <dbReference type="PROSITE" id="PS51085"/>
    </source>
</evidence>
<keyword evidence="5" id="KW-0560">Oxidoreductase</keyword>
<evidence type="ECO:0000256" key="5">
    <source>
        <dbReference type="ARBA" id="ARBA00023002"/>
    </source>
</evidence>
<dbReference type="Gene3D" id="2.40.30.10">
    <property type="entry name" value="Translation factors"/>
    <property type="match status" value="1"/>
</dbReference>
<dbReference type="SUPFAM" id="SSF63380">
    <property type="entry name" value="Riboflavin synthase domain-like"/>
    <property type="match status" value="1"/>
</dbReference>
<comment type="cofactor">
    <cofactor evidence="1">
        <name>FAD</name>
        <dbReference type="ChEBI" id="CHEBI:57692"/>
    </cofactor>
</comment>
<dbReference type="CDD" id="cd06185">
    <property type="entry name" value="PDR_like"/>
    <property type="match status" value="1"/>
</dbReference>
<evidence type="ECO:0000256" key="3">
    <source>
        <dbReference type="ARBA" id="ARBA00022714"/>
    </source>
</evidence>
<dbReference type="RefSeq" id="WP_391932712.1">
    <property type="nucleotide sequence ID" value="NZ_JBIBSM010000001.1"/>
</dbReference>
<dbReference type="Pfam" id="PF00111">
    <property type="entry name" value="Fer2"/>
    <property type="match status" value="1"/>
</dbReference>
<feature type="domain" description="FAD-binding FR-type" evidence="9">
    <location>
        <begin position="42"/>
        <end position="147"/>
    </location>
</feature>
<dbReference type="PANTHER" id="PTHR47354:SF1">
    <property type="entry name" value="CARNITINE MONOOXYGENASE REDUCTASE SUBUNIT"/>
    <property type="match status" value="1"/>
</dbReference>
<dbReference type="EMBL" id="JBIBSM010000001">
    <property type="protein sequence ID" value="MFF8274930.1"/>
    <property type="molecule type" value="Genomic_DNA"/>
</dbReference>
<comment type="caution">
    <text evidence="10">The sequence shown here is derived from an EMBL/GenBank/DDBJ whole genome shotgun (WGS) entry which is preliminary data.</text>
</comment>
<evidence type="ECO:0000256" key="6">
    <source>
        <dbReference type="ARBA" id="ARBA00023004"/>
    </source>
</evidence>
<keyword evidence="6" id="KW-0408">Iron</keyword>
<evidence type="ECO:0000256" key="2">
    <source>
        <dbReference type="ARBA" id="ARBA00022630"/>
    </source>
</evidence>
<dbReference type="CDD" id="cd00207">
    <property type="entry name" value="fer2"/>
    <property type="match status" value="1"/>
</dbReference>
<organism evidence="10 11">
    <name type="scientific">Streptomyces lateritius</name>
    <dbReference type="NCBI Taxonomy" id="67313"/>
    <lineage>
        <taxon>Bacteria</taxon>
        <taxon>Bacillati</taxon>
        <taxon>Actinomycetota</taxon>
        <taxon>Actinomycetes</taxon>
        <taxon>Kitasatosporales</taxon>
        <taxon>Streptomycetaceae</taxon>
        <taxon>Streptomyces</taxon>
    </lineage>
</organism>
<dbReference type="PROSITE" id="PS00197">
    <property type="entry name" value="2FE2S_FER_1"/>
    <property type="match status" value="1"/>
</dbReference>
<dbReference type="InterPro" id="IPR036010">
    <property type="entry name" value="2Fe-2S_ferredoxin-like_sf"/>
</dbReference>
<keyword evidence="7" id="KW-0411">Iron-sulfur</keyword>
<dbReference type="InterPro" id="IPR017938">
    <property type="entry name" value="Riboflavin_synthase-like_b-brl"/>
</dbReference>
<dbReference type="InterPro" id="IPR050415">
    <property type="entry name" value="MRET"/>
</dbReference>
<dbReference type="Proteomes" id="UP001603013">
    <property type="component" value="Unassembled WGS sequence"/>
</dbReference>
<dbReference type="InterPro" id="IPR039261">
    <property type="entry name" value="FNR_nucleotide-bd"/>
</dbReference>
<dbReference type="Gene3D" id="3.40.50.80">
    <property type="entry name" value="Nucleotide-binding domain of ferredoxin-NADP reductase (FNR) module"/>
    <property type="match status" value="1"/>
</dbReference>
<evidence type="ECO:0000256" key="7">
    <source>
        <dbReference type="ARBA" id="ARBA00023014"/>
    </source>
</evidence>
<dbReference type="PROSITE" id="PS51085">
    <property type="entry name" value="2FE2S_FER_2"/>
    <property type="match status" value="1"/>
</dbReference>
<keyword evidence="4" id="KW-0479">Metal-binding</keyword>
<evidence type="ECO:0000313" key="10">
    <source>
        <dbReference type="EMBL" id="MFF8274930.1"/>
    </source>
</evidence>
<keyword evidence="2" id="KW-0285">Flavoprotein</keyword>
<dbReference type="PANTHER" id="PTHR47354">
    <property type="entry name" value="NADH OXIDOREDUCTASE HCR"/>
    <property type="match status" value="1"/>
</dbReference>
<sequence>MSRPVTLALVAGAALLAKRAMRRRINAAPLWPMPALDEPTSGRGRLATVTRKVLVTGRSSPAEGVVQLRLEGTGLPAWQPGAHVDLVLPSGLVRQYSLCGDPADTDTYTVATRLVEGGRGGSREVHEQLHEGTEIEVRGPRNRFPLVAAPSYVFVAGGIGITPVLPMLRAADRAGADWRLLYCGRGRATMPYLDEIEKLGGERSETGVLPAGGRGRVTVVAEDESGVPDFGFLADTPPETAVYCCGPDGLMDAVAAALPDGRTPRLERFSPAAAAGGGAFEVELRRTGRTLTVAPDRSVLAAVRGAVPGVPYSCEQGFCGTCRQRVLADEVDHRDELLTDAERSDSMLICVSRCAGERLVLDL</sequence>
<evidence type="ECO:0000256" key="4">
    <source>
        <dbReference type="ARBA" id="ARBA00022723"/>
    </source>
</evidence>